<dbReference type="EMBL" id="CM001219">
    <property type="protein sequence ID" value="AES73974.1"/>
    <property type="molecule type" value="Genomic_DNA"/>
</dbReference>
<dbReference type="KEGG" id="mtr:11427381"/>
<reference evidence="2 5" key="1">
    <citation type="journal article" date="2011" name="Nature">
        <title>The Medicago genome provides insight into the evolution of rhizobial symbioses.</title>
        <authorList>
            <person name="Young N.D."/>
            <person name="Debelle F."/>
            <person name="Oldroyd G.E."/>
            <person name="Geurts R."/>
            <person name="Cannon S.B."/>
            <person name="Udvardi M.K."/>
            <person name="Benedito V.A."/>
            <person name="Mayer K.F."/>
            <person name="Gouzy J."/>
            <person name="Schoof H."/>
            <person name="Van de Peer Y."/>
            <person name="Proost S."/>
            <person name="Cook D.R."/>
            <person name="Meyers B.C."/>
            <person name="Spannagl M."/>
            <person name="Cheung F."/>
            <person name="De Mita S."/>
            <person name="Krishnakumar V."/>
            <person name="Gundlach H."/>
            <person name="Zhou S."/>
            <person name="Mudge J."/>
            <person name="Bharti A.K."/>
            <person name="Murray J.D."/>
            <person name="Naoumkina M.A."/>
            <person name="Rosen B."/>
            <person name="Silverstein K.A."/>
            <person name="Tang H."/>
            <person name="Rombauts S."/>
            <person name="Zhao P.X."/>
            <person name="Zhou P."/>
            <person name="Barbe V."/>
            <person name="Bardou P."/>
            <person name="Bechner M."/>
            <person name="Bellec A."/>
            <person name="Berger A."/>
            <person name="Berges H."/>
            <person name="Bidwell S."/>
            <person name="Bisseling T."/>
            <person name="Choisne N."/>
            <person name="Couloux A."/>
            <person name="Denny R."/>
            <person name="Deshpande S."/>
            <person name="Dai X."/>
            <person name="Doyle J.J."/>
            <person name="Dudez A.M."/>
            <person name="Farmer A.D."/>
            <person name="Fouteau S."/>
            <person name="Franken C."/>
            <person name="Gibelin C."/>
            <person name="Gish J."/>
            <person name="Goldstein S."/>
            <person name="Gonzalez A.J."/>
            <person name="Green P.J."/>
            <person name="Hallab A."/>
            <person name="Hartog M."/>
            <person name="Hua A."/>
            <person name="Humphray S.J."/>
            <person name="Jeong D.H."/>
            <person name="Jing Y."/>
            <person name="Jocker A."/>
            <person name="Kenton S.M."/>
            <person name="Kim D.J."/>
            <person name="Klee K."/>
            <person name="Lai H."/>
            <person name="Lang C."/>
            <person name="Lin S."/>
            <person name="Macmil S.L."/>
            <person name="Magdelenat G."/>
            <person name="Matthews L."/>
            <person name="McCorrison J."/>
            <person name="Monaghan E.L."/>
            <person name="Mun J.H."/>
            <person name="Najar F.Z."/>
            <person name="Nicholson C."/>
            <person name="Noirot C."/>
            <person name="O'Bleness M."/>
            <person name="Paule C.R."/>
            <person name="Poulain J."/>
            <person name="Prion F."/>
            <person name="Qin B."/>
            <person name="Qu C."/>
            <person name="Retzel E.F."/>
            <person name="Riddle C."/>
            <person name="Sallet E."/>
            <person name="Samain S."/>
            <person name="Samson N."/>
            <person name="Sanders I."/>
            <person name="Saurat O."/>
            <person name="Scarpelli C."/>
            <person name="Schiex T."/>
            <person name="Segurens B."/>
            <person name="Severin A.J."/>
            <person name="Sherrier D.J."/>
            <person name="Shi R."/>
            <person name="Sims S."/>
            <person name="Singer S.R."/>
            <person name="Sinharoy S."/>
            <person name="Sterck L."/>
            <person name="Viollet A."/>
            <person name="Wang B.B."/>
            <person name="Wang K."/>
            <person name="Wang M."/>
            <person name="Wang X."/>
            <person name="Warfsmann J."/>
            <person name="Weissenbach J."/>
            <person name="White D.D."/>
            <person name="White J.D."/>
            <person name="Wiley G.B."/>
            <person name="Wincker P."/>
            <person name="Xing Y."/>
            <person name="Yang L."/>
            <person name="Yao Z."/>
            <person name="Ying F."/>
            <person name="Zhai J."/>
            <person name="Zhou L."/>
            <person name="Zuber A."/>
            <person name="Denarie J."/>
            <person name="Dixon R.A."/>
            <person name="May G.D."/>
            <person name="Schwartz D.C."/>
            <person name="Rogers J."/>
            <person name="Quetier F."/>
            <person name="Town C.D."/>
            <person name="Roe B.A."/>
        </authorList>
    </citation>
    <scope>NUCLEOTIDE SEQUENCE [LARGE SCALE GENOMIC DNA]</scope>
    <source>
        <strain evidence="2">A17</strain>
        <strain evidence="4 5">cv. Jemalong A17</strain>
    </source>
</reference>
<protein>
    <submittedName>
        <fullName evidence="2">Forkhead-associated (FHA) domain protein</fullName>
    </submittedName>
    <submittedName>
        <fullName evidence="3">Putative transcription factor interactor and regulator FHA-SMAD family</fullName>
    </submittedName>
</protein>
<dbReference type="PaxDb" id="3880-AES73974"/>
<dbReference type="EMBL" id="PSQE01000003">
    <property type="protein sequence ID" value="RHN71066.1"/>
    <property type="molecule type" value="Genomic_DNA"/>
</dbReference>
<proteinExistence type="predicted"/>
<dbReference type="GO" id="GO:0071339">
    <property type="term" value="C:MLL1 complex"/>
    <property type="evidence" value="ECO:0007669"/>
    <property type="project" value="InterPro"/>
</dbReference>
<dbReference type="Gramene" id="rna19709">
    <property type="protein sequence ID" value="RHN71066.1"/>
    <property type="gene ID" value="gene19709"/>
</dbReference>
<evidence type="ECO:0000313" key="3">
    <source>
        <dbReference type="EMBL" id="RHN71066.1"/>
    </source>
</evidence>
<name>G7J4N3_MEDTR</name>
<dbReference type="GO" id="GO:0044545">
    <property type="term" value="C:NSL complex"/>
    <property type="evidence" value="ECO:0000318"/>
    <property type="project" value="GO_Central"/>
</dbReference>
<dbReference type="Proteomes" id="UP000265566">
    <property type="component" value="Chromosome 3"/>
</dbReference>
<organism evidence="2 5">
    <name type="scientific">Medicago truncatula</name>
    <name type="common">Barrel medic</name>
    <name type="synonym">Medicago tribuloides</name>
    <dbReference type="NCBI Taxonomy" id="3880"/>
    <lineage>
        <taxon>Eukaryota</taxon>
        <taxon>Viridiplantae</taxon>
        <taxon>Streptophyta</taxon>
        <taxon>Embryophyta</taxon>
        <taxon>Tracheophyta</taxon>
        <taxon>Spermatophyta</taxon>
        <taxon>Magnoliopsida</taxon>
        <taxon>eudicotyledons</taxon>
        <taxon>Gunneridae</taxon>
        <taxon>Pentapetalae</taxon>
        <taxon>rosids</taxon>
        <taxon>fabids</taxon>
        <taxon>Fabales</taxon>
        <taxon>Fabaceae</taxon>
        <taxon>Papilionoideae</taxon>
        <taxon>50 kb inversion clade</taxon>
        <taxon>NPAAA clade</taxon>
        <taxon>Hologalegina</taxon>
        <taxon>IRL clade</taxon>
        <taxon>Trifolieae</taxon>
        <taxon>Medicago</taxon>
    </lineage>
</organism>
<dbReference type="Pfam" id="PF00498">
    <property type="entry name" value="FHA"/>
    <property type="match status" value="1"/>
</dbReference>
<dbReference type="CDD" id="cd22687">
    <property type="entry name" value="FHA_MCRS1"/>
    <property type="match status" value="1"/>
</dbReference>
<dbReference type="Gene3D" id="2.60.200.20">
    <property type="match status" value="1"/>
</dbReference>
<accession>G7J4N3</accession>
<dbReference type="GO" id="GO:0002151">
    <property type="term" value="F:G-quadruplex RNA binding"/>
    <property type="evidence" value="ECO:0007669"/>
    <property type="project" value="InterPro"/>
</dbReference>
<dbReference type="InterPro" id="IPR037912">
    <property type="entry name" value="MCRS1"/>
</dbReference>
<dbReference type="PANTHER" id="PTHR13233">
    <property type="entry name" value="MICROSPHERULE PROTEIN 1"/>
    <property type="match status" value="1"/>
</dbReference>
<dbReference type="GO" id="GO:0045944">
    <property type="term" value="P:positive regulation of transcription by RNA polymerase II"/>
    <property type="evidence" value="ECO:0000318"/>
    <property type="project" value="GO_Central"/>
</dbReference>
<gene>
    <name evidence="4" type="primary">11427381</name>
    <name evidence="2" type="ordered locus">MTR_3g113050</name>
    <name evidence="3" type="ORF">MtrunA17_Chr3g0142211</name>
</gene>
<reference evidence="6" key="4">
    <citation type="journal article" date="2018" name="Nat. Plants">
        <title>Whole-genome landscape of Medicago truncatula symbiotic genes.</title>
        <authorList>
            <person name="Pecrix Y."/>
            <person name="Staton S.E."/>
            <person name="Sallet E."/>
            <person name="Lelandais-Briere C."/>
            <person name="Moreau S."/>
            <person name="Carrere S."/>
            <person name="Blein T."/>
            <person name="Jardinaud M.F."/>
            <person name="Latrasse D."/>
            <person name="Zouine M."/>
            <person name="Zahm M."/>
            <person name="Kreplak J."/>
            <person name="Mayjonade B."/>
            <person name="Satge C."/>
            <person name="Perez M."/>
            <person name="Cauet S."/>
            <person name="Marande W."/>
            <person name="Chantry-Darmon C."/>
            <person name="Lopez-Roques C."/>
            <person name="Bouchez O."/>
            <person name="Berard A."/>
            <person name="Debelle F."/>
            <person name="Munos S."/>
            <person name="Bendahmane A."/>
            <person name="Berges H."/>
            <person name="Niebel A."/>
            <person name="Buitink J."/>
            <person name="Frugier F."/>
            <person name="Benhamed M."/>
            <person name="Crespi M."/>
            <person name="Gouzy J."/>
            <person name="Gamas P."/>
        </authorList>
    </citation>
    <scope>NUCLEOTIDE SEQUENCE [LARGE SCALE GENOMIC DNA]</scope>
    <source>
        <strain evidence="6">cv. Jemalong A17</strain>
    </source>
</reference>
<keyword evidence="5" id="KW-1185">Reference proteome</keyword>
<dbReference type="HOGENOM" id="CLU_019000_0_0_1"/>
<evidence type="ECO:0000259" key="1">
    <source>
        <dbReference type="PROSITE" id="PS50006"/>
    </source>
</evidence>
<dbReference type="OMA" id="NTCHPMS"/>
<dbReference type="eggNOG" id="KOG2293">
    <property type="taxonomic scope" value="Eukaryota"/>
</dbReference>
<dbReference type="SUPFAM" id="SSF49879">
    <property type="entry name" value="SMAD/FHA domain"/>
    <property type="match status" value="1"/>
</dbReference>
<feature type="domain" description="FHA" evidence="1">
    <location>
        <begin position="757"/>
        <end position="813"/>
    </location>
</feature>
<reference evidence="2 5" key="2">
    <citation type="journal article" date="2014" name="BMC Genomics">
        <title>An improved genome release (version Mt4.0) for the model legume Medicago truncatula.</title>
        <authorList>
            <person name="Tang H."/>
            <person name="Krishnakumar V."/>
            <person name="Bidwell S."/>
            <person name="Rosen B."/>
            <person name="Chan A."/>
            <person name="Zhou S."/>
            <person name="Gentzbittel L."/>
            <person name="Childs K.L."/>
            <person name="Yandell M."/>
            <person name="Gundlach H."/>
            <person name="Mayer K.F."/>
            <person name="Schwartz D.C."/>
            <person name="Town C.D."/>
        </authorList>
    </citation>
    <scope>GENOME REANNOTATION</scope>
    <source>
        <strain evidence="4 5">cv. Jemalong A17</strain>
    </source>
</reference>
<dbReference type="InterPro" id="IPR025999">
    <property type="entry name" value="MCRS_N"/>
</dbReference>
<reference evidence="4" key="3">
    <citation type="submission" date="2015-04" db="UniProtKB">
        <authorList>
            <consortium name="EnsemblPlants"/>
        </authorList>
    </citation>
    <scope>IDENTIFICATION</scope>
    <source>
        <strain evidence="4">cv. Jemalong A17</strain>
    </source>
</reference>
<evidence type="ECO:0000313" key="6">
    <source>
        <dbReference type="Proteomes" id="UP000265566"/>
    </source>
</evidence>
<evidence type="ECO:0000313" key="2">
    <source>
        <dbReference type="EMBL" id="AES73974.1"/>
    </source>
</evidence>
<dbReference type="OrthoDB" id="10262769at2759"/>
<dbReference type="PANTHER" id="PTHR13233:SF0">
    <property type="entry name" value="MICROSPHERULE PROTEIN 1"/>
    <property type="match status" value="1"/>
</dbReference>
<reference evidence="3" key="5">
    <citation type="journal article" date="2018" name="Nat. Plants">
        <title>Whole-genome landscape of Medicago truncatula symbiotic genes.</title>
        <authorList>
            <person name="Pecrix Y."/>
            <person name="Gamas P."/>
            <person name="Carrere S."/>
        </authorList>
    </citation>
    <scope>NUCLEOTIDE SEQUENCE</scope>
    <source>
        <tissue evidence="3">Leaves</tissue>
    </source>
</reference>
<evidence type="ECO:0000313" key="4">
    <source>
        <dbReference type="EnsemblPlants" id="AES73974"/>
    </source>
</evidence>
<dbReference type="InterPro" id="IPR008984">
    <property type="entry name" value="SMAD_FHA_dom_sf"/>
</dbReference>
<sequence length="845" mass="93907">MGALATLSSSSPWTSEDDLLLKTNVENGASLEAIAKGAVQFSRKYSFEEIQERWHKILYDPIVSKDASSSIRDFEHSVSPLPSKFFKIEHLKDEQKDVSVKRKVHTVRNSYYAMRKRIRRDMQTSMDYNFLVDSENDNYAVNGNEPLPENCVLEGSTSNDFSNHDPSHYGLPENFMDVDIGVAAQAFYTGVDDTLEENFPMDQNNISEEEPQIHEDNVLLNGTAEEFGDSIELDIEKFIGDDELDDMSFSAFHQINNDPANLCSEFDEDYMFDSPELECGNSFDDLELSLPDIQDMPVWRTEEQDNIPCDGSKDSIACEDGYLEELSNSLLNFTGEEELFLMDSVGKDGIGKSYYDGLSSLLLNSPIDGCSNQIPETAEVELLLTPHEDVKNPSVSCRTEVDDNAGKAETELLAAFDAHVKGMSVSCRAEVDDNTMSQSNGMEVVQKPEFQMAASASAKDPQFPELINGVVPCIINTEDPEVPSNDDVFLPFNEPPPTISCSSESASRRGKVLMQVEQKSSVGAQVSSQTTGAHCLPGPVSGSKIKYELSNNHASHRLSRNAIIASSDLGGNNDATNKTHAALHASPKEKPVDVSFVKHQSNNVTNLSHKKPALGNGLRNHGQPNGSSLKQERDVALPVENNQLQHAEVGSADVLGPEMVVYSERLDEEEQYIESDDEVPYYSDVEAMVLDMDLEPDDHDLYDNEEVSRYQHEETKRAIIRLEQGAHSYMQRAMASHGALALLYGRHSKYYIKKTEVLVGRSTEGFHVDIDLGKGGCANLISRRQAIIKMDKDGSFFIKNIGRSSMLINSTELHTGQSQRLLSNYLIELKGTQFIFEINQSGMKR</sequence>
<dbReference type="Pfam" id="PF13325">
    <property type="entry name" value="MCRS_N"/>
    <property type="match status" value="1"/>
</dbReference>
<dbReference type="PROSITE" id="PS50006">
    <property type="entry name" value="FHA_DOMAIN"/>
    <property type="match status" value="1"/>
</dbReference>
<dbReference type="EnsemblPlants" id="AES73974">
    <property type="protein sequence ID" value="AES73974"/>
    <property type="gene ID" value="MTR_3g113050"/>
</dbReference>
<dbReference type="InterPro" id="IPR000253">
    <property type="entry name" value="FHA_dom"/>
</dbReference>
<evidence type="ECO:0000313" key="5">
    <source>
        <dbReference type="Proteomes" id="UP000002051"/>
    </source>
</evidence>
<dbReference type="Proteomes" id="UP000002051">
    <property type="component" value="Chromosome 3"/>
</dbReference>
<dbReference type="STRING" id="3880.G7J4N3"/>
<dbReference type="AlphaFoldDB" id="G7J4N3"/>
<dbReference type="GO" id="GO:0031011">
    <property type="term" value="C:Ino80 complex"/>
    <property type="evidence" value="ECO:0007669"/>
    <property type="project" value="InterPro"/>
</dbReference>